<evidence type="ECO:0000256" key="1">
    <source>
        <dbReference type="ARBA" id="ARBA00004496"/>
    </source>
</evidence>
<comment type="caution">
    <text evidence="9">The sequence shown here is derived from an EMBL/GenBank/DDBJ whole genome shotgun (WGS) entry which is preliminary data.</text>
</comment>
<dbReference type="InterPro" id="IPR058245">
    <property type="entry name" value="NreC/VraR/RcsB-like_REC"/>
</dbReference>
<dbReference type="Pfam" id="PF00196">
    <property type="entry name" value="GerE"/>
    <property type="match status" value="1"/>
</dbReference>
<proteinExistence type="predicted"/>
<evidence type="ECO:0000313" key="10">
    <source>
        <dbReference type="Proteomes" id="UP001234495"/>
    </source>
</evidence>
<gene>
    <name evidence="9" type="ORF">J2S19_001577</name>
</gene>
<dbReference type="SMART" id="SM00448">
    <property type="entry name" value="REC"/>
    <property type="match status" value="1"/>
</dbReference>
<organism evidence="9 10">
    <name type="scientific">Metabacillus malikii</name>
    <dbReference type="NCBI Taxonomy" id="1504265"/>
    <lineage>
        <taxon>Bacteria</taxon>
        <taxon>Bacillati</taxon>
        <taxon>Bacillota</taxon>
        <taxon>Bacilli</taxon>
        <taxon>Bacillales</taxon>
        <taxon>Bacillaceae</taxon>
        <taxon>Metabacillus</taxon>
    </lineage>
</organism>
<dbReference type="Gene3D" id="3.40.50.2300">
    <property type="match status" value="1"/>
</dbReference>
<evidence type="ECO:0000313" key="9">
    <source>
        <dbReference type="EMBL" id="MDQ0230323.1"/>
    </source>
</evidence>
<dbReference type="PANTHER" id="PTHR43214">
    <property type="entry name" value="TWO-COMPONENT RESPONSE REGULATOR"/>
    <property type="match status" value="1"/>
</dbReference>
<evidence type="ECO:0000256" key="2">
    <source>
        <dbReference type="ARBA" id="ARBA00022553"/>
    </source>
</evidence>
<feature type="modified residue" description="4-aspartylphosphate" evidence="6">
    <location>
        <position position="56"/>
    </location>
</feature>
<keyword evidence="4 9" id="KW-0238">DNA-binding</keyword>
<dbReference type="PANTHER" id="PTHR43214:SF24">
    <property type="entry name" value="TRANSCRIPTIONAL REGULATORY PROTEIN NARL-RELATED"/>
    <property type="match status" value="1"/>
</dbReference>
<accession>A0ABT9ZDH4</accession>
<dbReference type="Proteomes" id="UP001234495">
    <property type="component" value="Unassembled WGS sequence"/>
</dbReference>
<dbReference type="GO" id="GO:0003677">
    <property type="term" value="F:DNA binding"/>
    <property type="evidence" value="ECO:0007669"/>
    <property type="project" value="UniProtKB-KW"/>
</dbReference>
<evidence type="ECO:0000259" key="7">
    <source>
        <dbReference type="PROSITE" id="PS50043"/>
    </source>
</evidence>
<feature type="domain" description="HTH luxR-type" evidence="7">
    <location>
        <begin position="157"/>
        <end position="222"/>
    </location>
</feature>
<keyword evidence="10" id="KW-1185">Reference proteome</keyword>
<keyword evidence="2 6" id="KW-0597">Phosphoprotein</keyword>
<dbReference type="InterPro" id="IPR016032">
    <property type="entry name" value="Sig_transdc_resp-reg_C-effctor"/>
</dbReference>
<dbReference type="SUPFAM" id="SSF46894">
    <property type="entry name" value="C-terminal effector domain of the bipartite response regulators"/>
    <property type="match status" value="1"/>
</dbReference>
<dbReference type="InterPro" id="IPR039420">
    <property type="entry name" value="WalR-like"/>
</dbReference>
<dbReference type="SMART" id="SM00421">
    <property type="entry name" value="HTH_LUXR"/>
    <property type="match status" value="1"/>
</dbReference>
<dbReference type="Pfam" id="PF00072">
    <property type="entry name" value="Response_reg"/>
    <property type="match status" value="1"/>
</dbReference>
<reference evidence="9 10" key="1">
    <citation type="submission" date="2023-07" db="EMBL/GenBank/DDBJ databases">
        <title>Genomic Encyclopedia of Type Strains, Phase IV (KMG-IV): sequencing the most valuable type-strain genomes for metagenomic binning, comparative biology and taxonomic classification.</title>
        <authorList>
            <person name="Goeker M."/>
        </authorList>
    </citation>
    <scope>NUCLEOTIDE SEQUENCE [LARGE SCALE GENOMIC DNA]</scope>
    <source>
        <strain evidence="9 10">DSM 29005</strain>
    </source>
</reference>
<dbReference type="SUPFAM" id="SSF52172">
    <property type="entry name" value="CheY-like"/>
    <property type="match status" value="1"/>
</dbReference>
<feature type="domain" description="Response regulatory" evidence="8">
    <location>
        <begin position="5"/>
        <end position="121"/>
    </location>
</feature>
<evidence type="ECO:0000256" key="5">
    <source>
        <dbReference type="ARBA" id="ARBA00023163"/>
    </source>
</evidence>
<dbReference type="InterPro" id="IPR011006">
    <property type="entry name" value="CheY-like_superfamily"/>
</dbReference>
<keyword evidence="3" id="KW-0805">Transcription regulation</keyword>
<name>A0ABT9ZDH4_9BACI</name>
<dbReference type="CDD" id="cd17535">
    <property type="entry name" value="REC_NarL-like"/>
    <property type="match status" value="1"/>
</dbReference>
<dbReference type="PRINTS" id="PR00038">
    <property type="entry name" value="HTHLUXR"/>
</dbReference>
<evidence type="ECO:0000256" key="3">
    <source>
        <dbReference type="ARBA" id="ARBA00023015"/>
    </source>
</evidence>
<keyword evidence="5" id="KW-0804">Transcription</keyword>
<dbReference type="InterPro" id="IPR000792">
    <property type="entry name" value="Tscrpt_reg_LuxR_C"/>
</dbReference>
<evidence type="ECO:0000259" key="8">
    <source>
        <dbReference type="PROSITE" id="PS50110"/>
    </source>
</evidence>
<dbReference type="InterPro" id="IPR001789">
    <property type="entry name" value="Sig_transdc_resp-reg_receiver"/>
</dbReference>
<dbReference type="PROSITE" id="PS50043">
    <property type="entry name" value="HTH_LUXR_2"/>
    <property type="match status" value="1"/>
</dbReference>
<evidence type="ECO:0000256" key="4">
    <source>
        <dbReference type="ARBA" id="ARBA00023125"/>
    </source>
</evidence>
<dbReference type="PROSITE" id="PS50110">
    <property type="entry name" value="RESPONSE_REGULATORY"/>
    <property type="match status" value="1"/>
</dbReference>
<dbReference type="EMBL" id="JAUSUD010000005">
    <property type="protein sequence ID" value="MDQ0230323.1"/>
    <property type="molecule type" value="Genomic_DNA"/>
</dbReference>
<dbReference type="CDD" id="cd06170">
    <property type="entry name" value="LuxR_C_like"/>
    <property type="match status" value="1"/>
</dbReference>
<protein>
    <submittedName>
        <fullName evidence="9">DNA-binding NarL/FixJ family response regulator</fullName>
    </submittedName>
</protein>
<comment type="subcellular location">
    <subcellularLocation>
        <location evidence="1">Cytoplasm</location>
    </subcellularLocation>
</comment>
<sequence length="224" mass="25105">MKRLRIVIADDQTLFREGLQTILSLEDDLEVVGVANNGQDVLELVHKLQPHVVLMDVEMPVLNGIESTKILKKQYPELKILILSTFAEDTYIIEGLAHGACGYLLKDLHADTLISSIRDAASGQFMLPAPIAEVLAKRLYQTSDVATYPIQHQSKVKNSFPDPLTERELDLARLMVRGFTNKEISARLFMSEGTVRNYVSVIYSKLGTNERSKAILLLQNIIDL</sequence>
<evidence type="ECO:0000256" key="6">
    <source>
        <dbReference type="PROSITE-ProRule" id="PRU00169"/>
    </source>
</evidence>